<feature type="compositionally biased region" description="Low complexity" evidence="5">
    <location>
        <begin position="228"/>
        <end position="251"/>
    </location>
</feature>
<dbReference type="GO" id="GO:0009279">
    <property type="term" value="C:cell outer membrane"/>
    <property type="evidence" value="ECO:0007669"/>
    <property type="project" value="TreeGrafter"/>
</dbReference>
<comment type="subunit">
    <text evidence="4">Component of the lipopolysaccharide transport and assembly complex.</text>
</comment>
<protein>
    <recommendedName>
        <fullName evidence="4">Lipopolysaccharide export system protein LptA</fullName>
    </recommendedName>
</protein>
<reference evidence="7 8" key="1">
    <citation type="submission" date="2018-07" db="EMBL/GenBank/DDBJ databases">
        <title>Exploring interactions and the metabolic potential of the ultra-small soil bacteria Hylemonella gracilis.</title>
        <authorList>
            <person name="Tyc O."/>
            <person name="Kulkarni P."/>
            <person name="Gawehns F."/>
            <person name="Hundscheid M."/>
            <person name="Zweers H."/>
            <person name="Garbeva P."/>
        </authorList>
    </citation>
    <scope>NUCLEOTIDE SEQUENCE [LARGE SCALE GENOMIC DNA]</scope>
    <source>
        <strain evidence="7 8">NS1</strain>
    </source>
</reference>
<dbReference type="InterPro" id="IPR052037">
    <property type="entry name" value="LPS_export_LptA"/>
</dbReference>
<dbReference type="GO" id="GO:0030288">
    <property type="term" value="C:outer membrane-bounded periplasmic space"/>
    <property type="evidence" value="ECO:0007669"/>
    <property type="project" value="TreeGrafter"/>
</dbReference>
<evidence type="ECO:0000313" key="8">
    <source>
        <dbReference type="Proteomes" id="UP000292939"/>
    </source>
</evidence>
<dbReference type="Pfam" id="PF03968">
    <property type="entry name" value="LptD_N"/>
    <property type="match status" value="1"/>
</dbReference>
<comment type="function">
    <text evidence="4">Involved in the assembly of lipopolysaccharide (LPS). Required for the translocation of LPS from the inner membrane to the outer membrane.</text>
</comment>
<evidence type="ECO:0000313" key="7">
    <source>
        <dbReference type="EMBL" id="QBK04184.1"/>
    </source>
</evidence>
<dbReference type="GO" id="GO:0017089">
    <property type="term" value="F:glycolipid transfer activity"/>
    <property type="evidence" value="ECO:0007669"/>
    <property type="project" value="TreeGrafter"/>
</dbReference>
<dbReference type="InterPro" id="IPR005653">
    <property type="entry name" value="OstA-like_N"/>
</dbReference>
<gene>
    <name evidence="4 7" type="primary">lptA</name>
    <name evidence="7" type="ORF">DW355_04780</name>
</gene>
<dbReference type="HAMAP" id="MF_01914">
    <property type="entry name" value="LPS_assembly_LptA"/>
    <property type="match status" value="1"/>
</dbReference>
<dbReference type="AlphaFoldDB" id="A0A4P6UIK3"/>
<keyword evidence="3 4" id="KW-0574">Periplasm</keyword>
<comment type="similarity">
    <text evidence="4">Belongs to the LptA family.</text>
</comment>
<dbReference type="PANTHER" id="PTHR36504">
    <property type="entry name" value="LIPOPOLYSACCHARIDE EXPORT SYSTEM PROTEIN LPTA"/>
    <property type="match status" value="1"/>
</dbReference>
<proteinExistence type="inferred from homology"/>
<evidence type="ECO:0000256" key="3">
    <source>
        <dbReference type="ARBA" id="ARBA00022764"/>
    </source>
</evidence>
<dbReference type="PANTHER" id="PTHR36504:SF1">
    <property type="entry name" value="LIPOPOLYSACCHARIDE EXPORT SYSTEM PROTEIN LPTA"/>
    <property type="match status" value="1"/>
</dbReference>
<sequence length="270" mass="28565">MALPPCLQHPSRPQRPCPGFKTANRLSPPAMPPRRSLPRLFPSRLTLTWGGVLLAASLSAGAQTKAASTGSAAAAPVAQAMHIEADALRYDDQRQISVFSGNVVLTRGGITIEGERIEVRQDALGYQYGNITAALGQRARFTQLRDGMDETVIGESNTIEYDGRADVFKLLGDAVLRRLRGGAEADIMSGQVIVYDNLKDNFTIDGTRATGAVPARPSSDTRVRATLSPRATTPSGTPAAAGAAPGPSSSPDLKLREDPRLAPMPARGAR</sequence>
<dbReference type="GO" id="GO:0001530">
    <property type="term" value="F:lipopolysaccharide binding"/>
    <property type="evidence" value="ECO:0007669"/>
    <property type="project" value="InterPro"/>
</dbReference>
<comment type="subcellular location">
    <subcellularLocation>
        <location evidence="4">Periplasm</location>
    </subcellularLocation>
</comment>
<accession>A0A4P6UIK3</accession>
<dbReference type="Proteomes" id="UP000292939">
    <property type="component" value="Chromosome"/>
</dbReference>
<dbReference type="Gene3D" id="2.60.450.10">
    <property type="entry name" value="Lipopolysaccharide (LPS) transport protein A like domain"/>
    <property type="match status" value="1"/>
</dbReference>
<name>A0A4P6UIK3_9BURK</name>
<feature type="region of interest" description="Disordered" evidence="5">
    <location>
        <begin position="209"/>
        <end position="270"/>
    </location>
</feature>
<evidence type="ECO:0000259" key="6">
    <source>
        <dbReference type="Pfam" id="PF03968"/>
    </source>
</evidence>
<feature type="domain" description="Organic solvent tolerance-like N-terminal" evidence="6">
    <location>
        <begin position="82"/>
        <end position="197"/>
    </location>
</feature>
<evidence type="ECO:0000256" key="4">
    <source>
        <dbReference type="HAMAP-Rule" id="MF_01914"/>
    </source>
</evidence>
<dbReference type="GO" id="GO:0043165">
    <property type="term" value="P:Gram-negative-bacterium-type cell outer membrane assembly"/>
    <property type="evidence" value="ECO:0007669"/>
    <property type="project" value="UniProtKB-UniRule"/>
</dbReference>
<dbReference type="EMBL" id="CP031395">
    <property type="protein sequence ID" value="QBK04184.1"/>
    <property type="molecule type" value="Genomic_DNA"/>
</dbReference>
<evidence type="ECO:0000256" key="1">
    <source>
        <dbReference type="ARBA" id="ARBA00022448"/>
    </source>
</evidence>
<dbReference type="OrthoDB" id="5294855at2"/>
<dbReference type="InterPro" id="IPR014340">
    <property type="entry name" value="LptA"/>
</dbReference>
<evidence type="ECO:0000256" key="2">
    <source>
        <dbReference type="ARBA" id="ARBA00022729"/>
    </source>
</evidence>
<dbReference type="NCBIfam" id="TIGR03002">
    <property type="entry name" value="outer_YhbN_LptA"/>
    <property type="match status" value="1"/>
</dbReference>
<keyword evidence="1 4" id="KW-0813">Transport</keyword>
<dbReference type="GO" id="GO:0015920">
    <property type="term" value="P:lipopolysaccharide transport"/>
    <property type="evidence" value="ECO:0007669"/>
    <property type="project" value="UniProtKB-UniRule"/>
</dbReference>
<dbReference type="KEGG" id="hgr:DW355_04780"/>
<keyword evidence="2" id="KW-0732">Signal</keyword>
<organism evidence="7 8">
    <name type="scientific">Hylemonella gracilis</name>
    <dbReference type="NCBI Taxonomy" id="80880"/>
    <lineage>
        <taxon>Bacteria</taxon>
        <taxon>Pseudomonadati</taxon>
        <taxon>Pseudomonadota</taxon>
        <taxon>Betaproteobacteria</taxon>
        <taxon>Burkholderiales</taxon>
        <taxon>Comamonadaceae</taxon>
        <taxon>Hylemonella</taxon>
    </lineage>
</organism>
<evidence type="ECO:0000256" key="5">
    <source>
        <dbReference type="SAM" id="MobiDB-lite"/>
    </source>
</evidence>
<feature type="region of interest" description="Disordered" evidence="5">
    <location>
        <begin position="1"/>
        <end position="35"/>
    </location>
</feature>